<dbReference type="PANTHER" id="PTHR39200:SF1">
    <property type="entry name" value="AUTO-TRANSPORTER ADHESIN HEAD GIN DOMAIN-CONTAINING PROTEIN-RELATED"/>
    <property type="match status" value="1"/>
</dbReference>
<keyword evidence="4" id="KW-1185">Reference proteome</keyword>
<organism evidence="3 4">
    <name type="scientific">Massilia psychrophila</name>
    <dbReference type="NCBI Taxonomy" id="1603353"/>
    <lineage>
        <taxon>Bacteria</taxon>
        <taxon>Pseudomonadati</taxon>
        <taxon>Pseudomonadota</taxon>
        <taxon>Betaproteobacteria</taxon>
        <taxon>Burkholderiales</taxon>
        <taxon>Oxalobacteraceae</taxon>
        <taxon>Telluria group</taxon>
        <taxon>Massilia</taxon>
    </lineage>
</organism>
<sequence>MRALMKTGLGLLVLAFLLIGLTYSMLRAQGISAPSNQAGRTVQSENRGVGKPVRAIDLGGPIDLTLRQGAVASLVVRGEQRLLGNIDTTIGDDGTLHIDTVGMLLHHRQPLQVILVLPSIEDINVRGSGDSTINGFNGERIEVELNGSGNVKFNGRFKHVKAAIHGSGELEMNGGASDKVETAVIGSGKLTVVGSARQFKAELTGSGDIDARHLGADRVDLQLMGSGDAVVSAIKSVNVTLRGSGDVKVHGAPPERNVSRDGSGDVSFEP</sequence>
<evidence type="ECO:0000313" key="3">
    <source>
        <dbReference type="EMBL" id="PIL38830.1"/>
    </source>
</evidence>
<dbReference type="OrthoDB" id="8742282at2"/>
<feature type="region of interest" description="Disordered" evidence="1">
    <location>
        <begin position="245"/>
        <end position="270"/>
    </location>
</feature>
<dbReference type="InterPro" id="IPR021255">
    <property type="entry name" value="DUF2807"/>
</dbReference>
<dbReference type="PANTHER" id="PTHR39200">
    <property type="entry name" value="HYPOTHETICAL EXPORTED PROTEIN"/>
    <property type="match status" value="1"/>
</dbReference>
<feature type="domain" description="Putative auto-transporter adhesin head GIN" evidence="2">
    <location>
        <begin position="55"/>
        <end position="253"/>
    </location>
</feature>
<proteinExistence type="predicted"/>
<dbReference type="Gene3D" id="2.160.20.120">
    <property type="match status" value="1"/>
</dbReference>
<accession>A0A2G8SYF6</accession>
<reference evidence="3 4" key="1">
    <citation type="submission" date="2017-10" db="EMBL/GenBank/DDBJ databases">
        <title>Massilia psychrophilum sp. nov., a novel purple-pigmented bacterium isolated from Tianshan glacier, Xinjiang Municipality, China.</title>
        <authorList>
            <person name="Wang H."/>
        </authorList>
    </citation>
    <scope>NUCLEOTIDE SEQUENCE [LARGE SCALE GENOMIC DNA]</scope>
    <source>
        <strain evidence="3 4">JCM 30813</strain>
    </source>
</reference>
<evidence type="ECO:0000313" key="4">
    <source>
        <dbReference type="Proteomes" id="UP000228593"/>
    </source>
</evidence>
<dbReference type="EMBL" id="PDOB01000028">
    <property type="protein sequence ID" value="PIL38830.1"/>
    <property type="molecule type" value="Genomic_DNA"/>
</dbReference>
<dbReference type="RefSeq" id="WP_099916960.1">
    <property type="nucleotide sequence ID" value="NZ_BMHS01000030.1"/>
</dbReference>
<gene>
    <name evidence="3" type="ORF">CR103_16015</name>
</gene>
<name>A0A2G8SYF6_9BURK</name>
<comment type="caution">
    <text evidence="3">The sequence shown here is derived from an EMBL/GenBank/DDBJ whole genome shotgun (WGS) entry which is preliminary data.</text>
</comment>
<protein>
    <submittedName>
        <fullName evidence="3">DUF2807 domain-containing protein</fullName>
    </submittedName>
</protein>
<evidence type="ECO:0000259" key="2">
    <source>
        <dbReference type="Pfam" id="PF10988"/>
    </source>
</evidence>
<dbReference type="AlphaFoldDB" id="A0A2G8SYF6"/>
<evidence type="ECO:0000256" key="1">
    <source>
        <dbReference type="SAM" id="MobiDB-lite"/>
    </source>
</evidence>
<dbReference type="Proteomes" id="UP000228593">
    <property type="component" value="Unassembled WGS sequence"/>
</dbReference>
<dbReference type="Pfam" id="PF10988">
    <property type="entry name" value="DUF2807"/>
    <property type="match status" value="1"/>
</dbReference>